<feature type="region of interest" description="Disordered" evidence="1">
    <location>
        <begin position="83"/>
        <end position="117"/>
    </location>
</feature>
<reference evidence="2" key="2">
    <citation type="submission" date="2021-12" db="EMBL/GenBank/DDBJ databases">
        <title>Resequencing data analysis of finger millet.</title>
        <authorList>
            <person name="Hatakeyama M."/>
            <person name="Aluri S."/>
            <person name="Balachadran M.T."/>
            <person name="Sivarajan S.R."/>
            <person name="Poveda L."/>
            <person name="Shimizu-Inatsugi R."/>
            <person name="Schlapbach R."/>
            <person name="Sreeman S.M."/>
            <person name="Shimizu K.K."/>
        </authorList>
    </citation>
    <scope>NUCLEOTIDE SEQUENCE</scope>
</reference>
<evidence type="ECO:0000313" key="3">
    <source>
        <dbReference type="Proteomes" id="UP001054889"/>
    </source>
</evidence>
<feature type="compositionally biased region" description="Basic and acidic residues" evidence="1">
    <location>
        <begin position="90"/>
        <end position="100"/>
    </location>
</feature>
<evidence type="ECO:0000313" key="2">
    <source>
        <dbReference type="EMBL" id="GJM91522.1"/>
    </source>
</evidence>
<sequence>MEHFRRGVEFGMASFQSCHSLSCQLAESTLIDAPKTAIRCKEKSRRSKCCHPAEVPVVPEQAMEFLSRTWSPSSLDLFQILSPSSLGSSSEDHERDHDGEDKDEDEDKNLDTTRTNGERSQLFNQTWVSYPLASRLMDVTGVHILI</sequence>
<dbReference type="Proteomes" id="UP001054889">
    <property type="component" value="Unassembled WGS sequence"/>
</dbReference>
<proteinExistence type="predicted"/>
<protein>
    <recommendedName>
        <fullName evidence="4">VAN3-binding protein-like auxin canalisation domain-containing protein</fullName>
    </recommendedName>
</protein>
<comment type="caution">
    <text evidence="2">The sequence shown here is derived from an EMBL/GenBank/DDBJ whole genome shotgun (WGS) entry which is preliminary data.</text>
</comment>
<evidence type="ECO:0008006" key="4">
    <source>
        <dbReference type="Google" id="ProtNLM"/>
    </source>
</evidence>
<organism evidence="2 3">
    <name type="scientific">Eleusine coracana subsp. coracana</name>
    <dbReference type="NCBI Taxonomy" id="191504"/>
    <lineage>
        <taxon>Eukaryota</taxon>
        <taxon>Viridiplantae</taxon>
        <taxon>Streptophyta</taxon>
        <taxon>Embryophyta</taxon>
        <taxon>Tracheophyta</taxon>
        <taxon>Spermatophyta</taxon>
        <taxon>Magnoliopsida</taxon>
        <taxon>Liliopsida</taxon>
        <taxon>Poales</taxon>
        <taxon>Poaceae</taxon>
        <taxon>PACMAD clade</taxon>
        <taxon>Chloridoideae</taxon>
        <taxon>Cynodonteae</taxon>
        <taxon>Eleusininae</taxon>
        <taxon>Eleusine</taxon>
    </lineage>
</organism>
<name>A0AAV5BZX5_ELECO</name>
<keyword evidence="3" id="KW-1185">Reference proteome</keyword>
<accession>A0AAV5BZX5</accession>
<evidence type="ECO:0000256" key="1">
    <source>
        <dbReference type="SAM" id="MobiDB-lite"/>
    </source>
</evidence>
<reference evidence="2" key="1">
    <citation type="journal article" date="2018" name="DNA Res.">
        <title>Multiple hybrid de novo genome assembly of finger millet, an orphan allotetraploid crop.</title>
        <authorList>
            <person name="Hatakeyama M."/>
            <person name="Aluri S."/>
            <person name="Balachadran M.T."/>
            <person name="Sivarajan S.R."/>
            <person name="Patrignani A."/>
            <person name="Gruter S."/>
            <person name="Poveda L."/>
            <person name="Shimizu-Inatsugi R."/>
            <person name="Baeten J."/>
            <person name="Francoijs K.J."/>
            <person name="Nataraja K.N."/>
            <person name="Reddy Y.A.N."/>
            <person name="Phadnis S."/>
            <person name="Ravikumar R.L."/>
            <person name="Schlapbach R."/>
            <person name="Sreeman S.M."/>
            <person name="Shimizu K.K."/>
        </authorList>
    </citation>
    <scope>NUCLEOTIDE SEQUENCE</scope>
</reference>
<gene>
    <name evidence="2" type="primary">ga07899</name>
    <name evidence="2" type="ORF">PR202_ga07899</name>
</gene>
<dbReference type="EMBL" id="BQKI01000003">
    <property type="protein sequence ID" value="GJM91522.1"/>
    <property type="molecule type" value="Genomic_DNA"/>
</dbReference>
<dbReference type="AlphaFoldDB" id="A0AAV5BZX5"/>